<organism evidence="2 3">
    <name type="scientific">Dendrobium catenatum</name>
    <dbReference type="NCBI Taxonomy" id="906689"/>
    <lineage>
        <taxon>Eukaryota</taxon>
        <taxon>Viridiplantae</taxon>
        <taxon>Streptophyta</taxon>
        <taxon>Embryophyta</taxon>
        <taxon>Tracheophyta</taxon>
        <taxon>Spermatophyta</taxon>
        <taxon>Magnoliopsida</taxon>
        <taxon>Liliopsida</taxon>
        <taxon>Asparagales</taxon>
        <taxon>Orchidaceae</taxon>
        <taxon>Epidendroideae</taxon>
        <taxon>Malaxideae</taxon>
        <taxon>Dendrobiinae</taxon>
        <taxon>Dendrobium</taxon>
    </lineage>
</organism>
<evidence type="ECO:0000313" key="2">
    <source>
        <dbReference type="EMBL" id="PKU86628.1"/>
    </source>
</evidence>
<reference evidence="2 3" key="2">
    <citation type="journal article" date="2017" name="Nature">
        <title>The Apostasia genome and the evolution of orchids.</title>
        <authorList>
            <person name="Zhang G.Q."/>
            <person name="Liu K.W."/>
            <person name="Li Z."/>
            <person name="Lohaus R."/>
            <person name="Hsiao Y.Y."/>
            <person name="Niu S.C."/>
            <person name="Wang J.Y."/>
            <person name="Lin Y.C."/>
            <person name="Xu Q."/>
            <person name="Chen L.J."/>
            <person name="Yoshida K."/>
            <person name="Fujiwara S."/>
            <person name="Wang Z.W."/>
            <person name="Zhang Y.Q."/>
            <person name="Mitsuda N."/>
            <person name="Wang M."/>
            <person name="Liu G.H."/>
            <person name="Pecoraro L."/>
            <person name="Huang H.X."/>
            <person name="Xiao X.J."/>
            <person name="Lin M."/>
            <person name="Wu X.Y."/>
            <person name="Wu W.L."/>
            <person name="Chen Y.Y."/>
            <person name="Chang S.B."/>
            <person name="Sakamoto S."/>
            <person name="Ohme-Takagi M."/>
            <person name="Yagi M."/>
            <person name="Zeng S.J."/>
            <person name="Shen C.Y."/>
            <person name="Yeh C.M."/>
            <person name="Luo Y.B."/>
            <person name="Tsai W.C."/>
            <person name="Van de Peer Y."/>
            <person name="Liu Z.J."/>
        </authorList>
    </citation>
    <scope>NUCLEOTIDE SEQUENCE [LARGE SCALE GENOMIC DNA]</scope>
    <source>
        <tissue evidence="2">The whole plant</tissue>
    </source>
</reference>
<dbReference type="AlphaFoldDB" id="A0A2I0XFD5"/>
<gene>
    <name evidence="2" type="ORF">MA16_Dca010853</name>
</gene>
<protein>
    <submittedName>
        <fullName evidence="2">Uncharacterized protein</fullName>
    </submittedName>
</protein>
<evidence type="ECO:0000313" key="3">
    <source>
        <dbReference type="Proteomes" id="UP000233837"/>
    </source>
</evidence>
<dbReference type="EMBL" id="KZ501935">
    <property type="protein sequence ID" value="PKU86628.1"/>
    <property type="molecule type" value="Genomic_DNA"/>
</dbReference>
<proteinExistence type="predicted"/>
<feature type="compositionally biased region" description="Basic and acidic residues" evidence="1">
    <location>
        <begin position="12"/>
        <end position="24"/>
    </location>
</feature>
<feature type="region of interest" description="Disordered" evidence="1">
    <location>
        <begin position="1"/>
        <end position="27"/>
    </location>
</feature>
<reference evidence="2 3" key="1">
    <citation type="journal article" date="2016" name="Sci. Rep.">
        <title>The Dendrobium catenatum Lindl. genome sequence provides insights into polysaccharide synthase, floral development and adaptive evolution.</title>
        <authorList>
            <person name="Zhang G.Q."/>
            <person name="Xu Q."/>
            <person name="Bian C."/>
            <person name="Tsai W.C."/>
            <person name="Yeh C.M."/>
            <person name="Liu K.W."/>
            <person name="Yoshida K."/>
            <person name="Zhang L.S."/>
            <person name="Chang S.B."/>
            <person name="Chen F."/>
            <person name="Shi Y."/>
            <person name="Su Y.Y."/>
            <person name="Zhang Y.Q."/>
            <person name="Chen L.J."/>
            <person name="Yin Y."/>
            <person name="Lin M."/>
            <person name="Huang H."/>
            <person name="Deng H."/>
            <person name="Wang Z.W."/>
            <person name="Zhu S.L."/>
            <person name="Zhao X."/>
            <person name="Deng C."/>
            <person name="Niu S.C."/>
            <person name="Huang J."/>
            <person name="Wang M."/>
            <person name="Liu G.H."/>
            <person name="Yang H.J."/>
            <person name="Xiao X.J."/>
            <person name="Hsiao Y.Y."/>
            <person name="Wu W.L."/>
            <person name="Chen Y.Y."/>
            <person name="Mitsuda N."/>
            <person name="Ohme-Takagi M."/>
            <person name="Luo Y.B."/>
            <person name="Van de Peer Y."/>
            <person name="Liu Z.J."/>
        </authorList>
    </citation>
    <scope>NUCLEOTIDE SEQUENCE [LARGE SCALE GENOMIC DNA]</scope>
    <source>
        <tissue evidence="2">The whole plant</tissue>
    </source>
</reference>
<keyword evidence="3" id="KW-1185">Reference proteome</keyword>
<sequence length="52" mass="5754">MALLRPSSPEAPHSRGDGRPEVQDRPSAAVTFVSTFPSNQDRGLDFHYKNTL</sequence>
<evidence type="ECO:0000256" key="1">
    <source>
        <dbReference type="SAM" id="MobiDB-lite"/>
    </source>
</evidence>
<name>A0A2I0XFD5_9ASPA</name>
<accession>A0A2I0XFD5</accession>
<dbReference type="Proteomes" id="UP000233837">
    <property type="component" value="Unassembled WGS sequence"/>
</dbReference>